<reference evidence="3 4" key="1">
    <citation type="submission" date="2014-09" db="EMBL/GenBank/DDBJ databases">
        <title>Draft genome of Bradyrhizobium japonicum Is-34.</title>
        <authorList>
            <person name="Tsurumaru H."/>
            <person name="Yamakawa T."/>
            <person name="Hashimoto S."/>
            <person name="Okizaki K."/>
            <person name="Kanesaki Y."/>
            <person name="Yoshikawa H."/>
            <person name="Yajima S."/>
        </authorList>
    </citation>
    <scope>NUCLEOTIDE SEQUENCE [LARGE SCALE GENOMIC DNA]</scope>
    <source>
        <strain evidence="3 4">Is-34</strain>
    </source>
</reference>
<dbReference type="InterPro" id="IPR002656">
    <property type="entry name" value="Acyl_transf_3_dom"/>
</dbReference>
<feature type="transmembrane region" description="Helical" evidence="1">
    <location>
        <begin position="66"/>
        <end position="93"/>
    </location>
</feature>
<evidence type="ECO:0000259" key="2">
    <source>
        <dbReference type="Pfam" id="PF01757"/>
    </source>
</evidence>
<sequence length="160" mass="17503">MLRDGMMTPINIGKFIIRRLARIYPMYAVQIALVIVVLGILQPEKFRAALSAAPGLLTFWQDAPGWFGYGFGVLWTLAIEFWFYVTFPLLLWAATLTRHVIPCIIAGIATSLAAKIYGFGGVTLQYYDHFLLGSLCAAAINSAPCLHSLSGPAYSPPGFS</sequence>
<protein>
    <recommendedName>
        <fullName evidence="2">Acyltransferase 3 domain-containing protein</fullName>
    </recommendedName>
</protein>
<feature type="domain" description="Acyltransferase 3" evidence="2">
    <location>
        <begin position="9"/>
        <end position="113"/>
    </location>
</feature>
<feature type="transmembrane region" description="Helical" evidence="1">
    <location>
        <begin position="100"/>
        <end position="120"/>
    </location>
</feature>
<keyword evidence="1" id="KW-0472">Membrane</keyword>
<keyword evidence="1" id="KW-0812">Transmembrane</keyword>
<accession>A0A0A3Z067</accession>
<evidence type="ECO:0000256" key="1">
    <source>
        <dbReference type="SAM" id="Phobius"/>
    </source>
</evidence>
<gene>
    <name evidence="3" type="ORF">MA20_12745</name>
</gene>
<dbReference type="Pfam" id="PF01757">
    <property type="entry name" value="Acyl_transf_3"/>
    <property type="match status" value="1"/>
</dbReference>
<feature type="transmembrane region" description="Helical" evidence="1">
    <location>
        <begin position="21"/>
        <end position="41"/>
    </location>
</feature>
<dbReference type="AlphaFoldDB" id="A0A0A3Z067"/>
<comment type="caution">
    <text evidence="3">The sequence shown here is derived from an EMBL/GenBank/DDBJ whole genome shotgun (WGS) entry which is preliminary data.</text>
</comment>
<evidence type="ECO:0000313" key="4">
    <source>
        <dbReference type="Proteomes" id="UP000030377"/>
    </source>
</evidence>
<dbReference type="EMBL" id="JRPN01000013">
    <property type="protein sequence ID" value="KGT79293.1"/>
    <property type="molecule type" value="Genomic_DNA"/>
</dbReference>
<keyword evidence="1" id="KW-1133">Transmembrane helix</keyword>
<dbReference type="GO" id="GO:0016747">
    <property type="term" value="F:acyltransferase activity, transferring groups other than amino-acyl groups"/>
    <property type="evidence" value="ECO:0007669"/>
    <property type="project" value="InterPro"/>
</dbReference>
<name>A0A0A3Z067_BRAJP</name>
<evidence type="ECO:0000313" key="3">
    <source>
        <dbReference type="EMBL" id="KGT79293.1"/>
    </source>
</evidence>
<proteinExistence type="predicted"/>
<dbReference type="Proteomes" id="UP000030377">
    <property type="component" value="Unassembled WGS sequence"/>
</dbReference>
<organism evidence="3 4">
    <name type="scientific">Bradyrhizobium japonicum</name>
    <dbReference type="NCBI Taxonomy" id="375"/>
    <lineage>
        <taxon>Bacteria</taxon>
        <taxon>Pseudomonadati</taxon>
        <taxon>Pseudomonadota</taxon>
        <taxon>Alphaproteobacteria</taxon>
        <taxon>Hyphomicrobiales</taxon>
        <taxon>Nitrobacteraceae</taxon>
        <taxon>Bradyrhizobium</taxon>
    </lineage>
</organism>